<dbReference type="InterPro" id="IPR005021">
    <property type="entry name" value="Terminase_largesu-like"/>
</dbReference>
<name>A0ABY9H9N5_9MOLU</name>
<evidence type="ECO:0000313" key="3">
    <source>
        <dbReference type="EMBL" id="WLP85292.1"/>
    </source>
</evidence>
<organism evidence="3 4">
    <name type="scientific">Mycoplasma seminis</name>
    <dbReference type="NCBI Taxonomy" id="512749"/>
    <lineage>
        <taxon>Bacteria</taxon>
        <taxon>Bacillati</taxon>
        <taxon>Mycoplasmatota</taxon>
        <taxon>Mollicutes</taxon>
        <taxon>Mycoplasmataceae</taxon>
        <taxon>Mycoplasma</taxon>
    </lineage>
</organism>
<dbReference type="Pfam" id="PF20441">
    <property type="entry name" value="TerL_nuclease"/>
    <property type="match status" value="1"/>
</dbReference>
<dbReference type="InterPro" id="IPR027417">
    <property type="entry name" value="P-loop_NTPase"/>
</dbReference>
<dbReference type="PANTHER" id="PTHR41287">
    <property type="match status" value="1"/>
</dbReference>
<sequence>MTLTLNSLLVFDSYWKNVINEVKRWKYEELDEPTQYAYNVAYREQSDPLKILASKMVFYQCARHLLFLYKQKHDPDFNYVFDLTNYKAINSYASKIIIPQTGAPFVFTDFRKFMSGFVFCWVNRNDPSDYLTSEIFDIEARKQWKSSYWAMIALCVSMGLLRDGNPEVYFAGATRESSRIPYEIALNYIWKSPKLAKHYQKANTIRILSKKRGQIKALSFDTAALEGKNPSMVVLTEYHLHKDDTMVNSAMYAKNTSRKNFIVVYDTTKGTKTDSVCYYREQAYKTFLEQQIKNPATLHENANIFLFCAELDEEDYESWDKPELWKKANPGLDITVSLKDLKSEFHQITSNAQEVEFKIKRLGMWVNNASSYFSMFDIMENQRANENIVKPYIENNFKDLQPLLGLDLSSVHDVTGLIVHWEIPQDDGDPIWVFKGQGFLPESNIQRKEDIDHVPYRYWEQKGWMSLTPGEVVDYKIIKNVIKSIKDNNYGIILLYDSWCFNIVKRYLLDENIFSEDQLIAVKQGVWLTPVFKELDRKIRMRKIYIVDDNELIINHLLNVSIKETSNGNYFIKKISQYRRIDLAMAMLNSAAYRYQFNENKEKTSFYELIN</sequence>
<feature type="domain" description="Terminase large subunit-like endonuclease" evidence="2">
    <location>
        <begin position="302"/>
        <end position="590"/>
    </location>
</feature>
<accession>A0ABY9H9N5</accession>
<dbReference type="PANTHER" id="PTHR41287:SF1">
    <property type="entry name" value="PROTEIN YMFN"/>
    <property type="match status" value="1"/>
</dbReference>
<gene>
    <name evidence="3" type="ORF">Q8852_03135</name>
</gene>
<evidence type="ECO:0000313" key="4">
    <source>
        <dbReference type="Proteomes" id="UP001237011"/>
    </source>
</evidence>
<dbReference type="EMBL" id="CP132191">
    <property type="protein sequence ID" value="WLP85292.1"/>
    <property type="molecule type" value="Genomic_DNA"/>
</dbReference>
<evidence type="ECO:0000259" key="2">
    <source>
        <dbReference type="Pfam" id="PF20441"/>
    </source>
</evidence>
<dbReference type="Gene3D" id="3.40.50.300">
    <property type="entry name" value="P-loop containing nucleotide triphosphate hydrolases"/>
    <property type="match status" value="1"/>
</dbReference>
<protein>
    <submittedName>
        <fullName evidence="3">Terminase large subunit</fullName>
    </submittedName>
</protein>
<dbReference type="RefSeq" id="WP_305937728.1">
    <property type="nucleotide sequence ID" value="NZ_CP132191.1"/>
</dbReference>
<evidence type="ECO:0000259" key="1">
    <source>
        <dbReference type="Pfam" id="PF03354"/>
    </source>
</evidence>
<dbReference type="InterPro" id="IPR046461">
    <property type="entry name" value="TerL_ATPase"/>
</dbReference>
<reference evidence="3" key="1">
    <citation type="submission" date="2023-08" db="EMBL/GenBank/DDBJ databases">
        <title>Complete genome sequence of Mycoplasma seminis 2200.</title>
        <authorList>
            <person name="Spergser J."/>
        </authorList>
    </citation>
    <scope>NUCLEOTIDE SEQUENCE [LARGE SCALE GENOMIC DNA]</scope>
    <source>
        <strain evidence="3">2200</strain>
    </source>
</reference>
<dbReference type="InterPro" id="IPR046462">
    <property type="entry name" value="TerL_nuclease"/>
</dbReference>
<feature type="domain" description="Terminase large subunit-like ATPase" evidence="1">
    <location>
        <begin position="110"/>
        <end position="281"/>
    </location>
</feature>
<keyword evidence="4" id="KW-1185">Reference proteome</keyword>
<dbReference type="Pfam" id="PF03354">
    <property type="entry name" value="TerL_ATPase"/>
    <property type="match status" value="1"/>
</dbReference>
<dbReference type="Proteomes" id="UP001237011">
    <property type="component" value="Chromosome"/>
</dbReference>
<proteinExistence type="predicted"/>